<evidence type="ECO:0000256" key="1">
    <source>
        <dbReference type="ARBA" id="ARBA00008467"/>
    </source>
</evidence>
<proteinExistence type="inferred from homology"/>
<dbReference type="PROSITE" id="PS52004">
    <property type="entry name" value="KS3_2"/>
    <property type="match status" value="1"/>
</dbReference>
<dbReference type="InterPro" id="IPR014031">
    <property type="entry name" value="Ketoacyl_synth_C"/>
</dbReference>
<dbReference type="SUPFAM" id="SSF53901">
    <property type="entry name" value="Thiolase-like"/>
    <property type="match status" value="2"/>
</dbReference>
<dbReference type="Proteomes" id="UP000192393">
    <property type="component" value="Unassembled WGS sequence"/>
</dbReference>
<dbReference type="STRING" id="1434700.SAMN06296427_101319"/>
<dbReference type="RefSeq" id="WP_084015596.1">
    <property type="nucleotide sequence ID" value="NZ_FWXS01000001.1"/>
</dbReference>
<protein>
    <submittedName>
        <fullName evidence="5">3-oxoacyl-[acyl-carrier-protein] synthase-1</fullName>
    </submittedName>
</protein>
<dbReference type="SMART" id="SM00825">
    <property type="entry name" value="PKS_KS"/>
    <property type="match status" value="1"/>
</dbReference>
<dbReference type="PANTHER" id="PTHR11712">
    <property type="entry name" value="POLYKETIDE SYNTHASE-RELATED"/>
    <property type="match status" value="1"/>
</dbReference>
<evidence type="ECO:0000259" key="4">
    <source>
        <dbReference type="PROSITE" id="PS52004"/>
    </source>
</evidence>
<accession>A0A1W1YEX6</accession>
<dbReference type="EMBL" id="FWXS01000001">
    <property type="protein sequence ID" value="SMC34692.1"/>
    <property type="molecule type" value="Genomic_DNA"/>
</dbReference>
<evidence type="ECO:0000313" key="6">
    <source>
        <dbReference type="Proteomes" id="UP000192393"/>
    </source>
</evidence>
<organism evidence="5 6">
    <name type="scientific">Moheibacter sediminis</name>
    <dbReference type="NCBI Taxonomy" id="1434700"/>
    <lineage>
        <taxon>Bacteria</taxon>
        <taxon>Pseudomonadati</taxon>
        <taxon>Bacteroidota</taxon>
        <taxon>Flavobacteriia</taxon>
        <taxon>Flavobacteriales</taxon>
        <taxon>Weeksellaceae</taxon>
        <taxon>Moheibacter</taxon>
    </lineage>
</organism>
<dbReference type="OrthoDB" id="9808669at2"/>
<gene>
    <name evidence="5" type="ORF">SAMN06296427_101319</name>
</gene>
<dbReference type="InterPro" id="IPR016039">
    <property type="entry name" value="Thiolase-like"/>
</dbReference>
<dbReference type="InterPro" id="IPR020841">
    <property type="entry name" value="PKS_Beta-ketoAc_synthase_dom"/>
</dbReference>
<comment type="similarity">
    <text evidence="1 3">Belongs to the thiolase-like superfamily. Beta-ketoacyl-ACP synthases family.</text>
</comment>
<sequence length="373" mass="40969">MTDVFISGDFIISPLGVGSELNFEQIKNGISGIKQHHNNFSQNPFFAGIISGELINLDDIKNAKYFTRLEQLIILSIQNLIQQNEIPLDEKTLIVLSTTKGNISHLQNPDSKFDKQRTYLTSLTSQIEHYFKLKNKILIVSNACISGSLAIEIARRQLQNDTYERAIVIGADEVSKFILSGFESFQAISDSICKPFDKDRNGINLGEAVAAVYLTKSAENSSVKILGSGTYNDANHISGPSRTAEGLYKSIQSAMNEAKLEKVDYISAHGTATIYNDEMEAIAFHRTNLSEIPTNSLKGYFGHTLGASGLLETILGIHSLKNNTLIPSFGFDKQGTTQSVNIIKKSEQKELKTFLKTASGFGGSNIATVFEKV</sequence>
<feature type="domain" description="Ketosynthase family 3 (KS3)" evidence="4">
    <location>
        <begin position="1"/>
        <end position="372"/>
    </location>
</feature>
<dbReference type="PANTHER" id="PTHR11712:SF336">
    <property type="entry name" value="3-OXOACYL-[ACYL-CARRIER-PROTEIN] SYNTHASE, MITOCHONDRIAL"/>
    <property type="match status" value="1"/>
</dbReference>
<dbReference type="Pfam" id="PF00109">
    <property type="entry name" value="ketoacyl-synt"/>
    <property type="match status" value="1"/>
</dbReference>
<dbReference type="AlphaFoldDB" id="A0A1W1YEX6"/>
<keyword evidence="6" id="KW-1185">Reference proteome</keyword>
<evidence type="ECO:0000256" key="2">
    <source>
        <dbReference type="ARBA" id="ARBA00022679"/>
    </source>
</evidence>
<reference evidence="5 6" key="1">
    <citation type="submission" date="2017-04" db="EMBL/GenBank/DDBJ databases">
        <authorList>
            <person name="Afonso C.L."/>
            <person name="Miller P.J."/>
            <person name="Scott M.A."/>
            <person name="Spackman E."/>
            <person name="Goraichik I."/>
            <person name="Dimitrov K.M."/>
            <person name="Suarez D.L."/>
            <person name="Swayne D.E."/>
        </authorList>
    </citation>
    <scope>NUCLEOTIDE SEQUENCE [LARGE SCALE GENOMIC DNA]</scope>
    <source>
        <strain evidence="5 6">CGMCC 1.12708</strain>
    </source>
</reference>
<keyword evidence="2 3" id="KW-0808">Transferase</keyword>
<dbReference type="GO" id="GO:0006633">
    <property type="term" value="P:fatty acid biosynthetic process"/>
    <property type="evidence" value="ECO:0007669"/>
    <property type="project" value="TreeGrafter"/>
</dbReference>
<evidence type="ECO:0000313" key="5">
    <source>
        <dbReference type="EMBL" id="SMC34692.1"/>
    </source>
</evidence>
<evidence type="ECO:0000256" key="3">
    <source>
        <dbReference type="RuleBase" id="RU003694"/>
    </source>
</evidence>
<dbReference type="InterPro" id="IPR000794">
    <property type="entry name" value="Beta-ketoacyl_synthase"/>
</dbReference>
<dbReference type="GO" id="GO:0004315">
    <property type="term" value="F:3-oxoacyl-[acyl-carrier-protein] synthase activity"/>
    <property type="evidence" value="ECO:0007669"/>
    <property type="project" value="TreeGrafter"/>
</dbReference>
<dbReference type="Pfam" id="PF02801">
    <property type="entry name" value="Ketoacyl-synt_C"/>
    <property type="match status" value="1"/>
</dbReference>
<dbReference type="InterPro" id="IPR014030">
    <property type="entry name" value="Ketoacyl_synth_N"/>
</dbReference>
<dbReference type="Gene3D" id="3.40.47.10">
    <property type="match status" value="1"/>
</dbReference>
<name>A0A1W1YEX6_9FLAO</name>